<accession>A0AAV4MYD6</accession>
<comment type="caution">
    <text evidence="1">The sequence shown here is derived from an EMBL/GenBank/DDBJ whole genome shotgun (WGS) entry which is preliminary data.</text>
</comment>
<reference evidence="1 2" key="1">
    <citation type="submission" date="2021-06" db="EMBL/GenBank/DDBJ databases">
        <title>Caerostris extrusa draft genome.</title>
        <authorList>
            <person name="Kono N."/>
            <person name="Arakawa K."/>
        </authorList>
    </citation>
    <scope>NUCLEOTIDE SEQUENCE [LARGE SCALE GENOMIC DNA]</scope>
</reference>
<protein>
    <submittedName>
        <fullName evidence="1">Uncharacterized protein</fullName>
    </submittedName>
</protein>
<organism evidence="1 2">
    <name type="scientific">Caerostris extrusa</name>
    <name type="common">Bark spider</name>
    <name type="synonym">Caerostris bankana</name>
    <dbReference type="NCBI Taxonomy" id="172846"/>
    <lineage>
        <taxon>Eukaryota</taxon>
        <taxon>Metazoa</taxon>
        <taxon>Ecdysozoa</taxon>
        <taxon>Arthropoda</taxon>
        <taxon>Chelicerata</taxon>
        <taxon>Arachnida</taxon>
        <taxon>Araneae</taxon>
        <taxon>Araneomorphae</taxon>
        <taxon>Entelegynae</taxon>
        <taxon>Araneoidea</taxon>
        <taxon>Araneidae</taxon>
        <taxon>Caerostris</taxon>
    </lineage>
</organism>
<evidence type="ECO:0000313" key="1">
    <source>
        <dbReference type="EMBL" id="GIX77485.1"/>
    </source>
</evidence>
<evidence type="ECO:0000313" key="2">
    <source>
        <dbReference type="Proteomes" id="UP001054945"/>
    </source>
</evidence>
<dbReference type="Proteomes" id="UP001054945">
    <property type="component" value="Unassembled WGS sequence"/>
</dbReference>
<name>A0AAV4MYD6_CAEEX</name>
<keyword evidence="2" id="KW-1185">Reference proteome</keyword>
<dbReference type="AlphaFoldDB" id="A0AAV4MYD6"/>
<dbReference type="EMBL" id="BPLR01020332">
    <property type="protein sequence ID" value="GIX77485.1"/>
    <property type="molecule type" value="Genomic_DNA"/>
</dbReference>
<sequence length="194" mass="22213">MTEFLSFQPKNVTTKHFVRKKFGHGEEDFIANAPLMECRENQNRKHRTFCKKGNKVVQPPLKLSFWPLVLKSLSLPINLTAEQQNQKEKKETGSFVMMLKPILYLFLEDSQCILNRIKIENARAFCKKGNKVAQPPLELSVCPLVLKCFSMPINLATQQEKNVDWIVCHDVKTSPLSVPSRLPVQPIVIQGEPK</sequence>
<gene>
    <name evidence="1" type="ORF">CEXT_509931</name>
</gene>
<proteinExistence type="predicted"/>